<dbReference type="InterPro" id="IPR001387">
    <property type="entry name" value="Cro/C1-type_HTH"/>
</dbReference>
<evidence type="ECO:0000256" key="1">
    <source>
        <dbReference type="ARBA" id="ARBA00023125"/>
    </source>
</evidence>
<organism evidence="3 4">
    <name type="scientific">Qingrenia yutianensis</name>
    <dbReference type="NCBI Taxonomy" id="2763676"/>
    <lineage>
        <taxon>Bacteria</taxon>
        <taxon>Bacillati</taxon>
        <taxon>Bacillota</taxon>
        <taxon>Clostridia</taxon>
        <taxon>Eubacteriales</taxon>
        <taxon>Oscillospiraceae</taxon>
        <taxon>Qingrenia</taxon>
    </lineage>
</organism>
<keyword evidence="1" id="KW-0238">DNA-binding</keyword>
<accession>A0A926FAS3</accession>
<dbReference type="AlphaFoldDB" id="A0A926FAS3"/>
<dbReference type="PANTHER" id="PTHR46797:SF1">
    <property type="entry name" value="METHYLPHOSPHONATE SYNTHASE"/>
    <property type="match status" value="1"/>
</dbReference>
<evidence type="ECO:0000259" key="2">
    <source>
        <dbReference type="PROSITE" id="PS50943"/>
    </source>
</evidence>
<proteinExistence type="predicted"/>
<dbReference type="Pfam" id="PF01381">
    <property type="entry name" value="HTH_3"/>
    <property type="match status" value="1"/>
</dbReference>
<reference evidence="3" key="1">
    <citation type="submission" date="2020-08" db="EMBL/GenBank/DDBJ databases">
        <title>Genome public.</title>
        <authorList>
            <person name="Liu C."/>
            <person name="Sun Q."/>
        </authorList>
    </citation>
    <scope>NUCLEOTIDE SEQUENCE</scope>
    <source>
        <strain evidence="3">NSJ-50</strain>
    </source>
</reference>
<dbReference type="PANTHER" id="PTHR46797">
    <property type="entry name" value="HTH-TYPE TRANSCRIPTIONAL REGULATOR"/>
    <property type="match status" value="1"/>
</dbReference>
<dbReference type="PROSITE" id="PS50943">
    <property type="entry name" value="HTH_CROC1"/>
    <property type="match status" value="1"/>
</dbReference>
<dbReference type="InterPro" id="IPR010982">
    <property type="entry name" value="Lambda_DNA-bd_dom_sf"/>
</dbReference>
<dbReference type="SUPFAM" id="SSF47413">
    <property type="entry name" value="lambda repressor-like DNA-binding domains"/>
    <property type="match status" value="1"/>
</dbReference>
<dbReference type="GO" id="GO:0005829">
    <property type="term" value="C:cytosol"/>
    <property type="evidence" value="ECO:0007669"/>
    <property type="project" value="TreeGrafter"/>
</dbReference>
<protein>
    <submittedName>
        <fullName evidence="3">Helix-turn-helix transcriptional regulator</fullName>
    </submittedName>
</protein>
<comment type="caution">
    <text evidence="3">The sequence shown here is derived from an EMBL/GenBank/DDBJ whole genome shotgun (WGS) entry which is preliminary data.</text>
</comment>
<dbReference type="GO" id="GO:0003677">
    <property type="term" value="F:DNA binding"/>
    <property type="evidence" value="ECO:0007669"/>
    <property type="project" value="UniProtKB-KW"/>
</dbReference>
<dbReference type="SMART" id="SM00530">
    <property type="entry name" value="HTH_XRE"/>
    <property type="match status" value="1"/>
</dbReference>
<dbReference type="Gene3D" id="1.10.260.40">
    <property type="entry name" value="lambda repressor-like DNA-binding domains"/>
    <property type="match status" value="1"/>
</dbReference>
<evidence type="ECO:0000313" key="3">
    <source>
        <dbReference type="EMBL" id="MBC8596496.1"/>
    </source>
</evidence>
<dbReference type="RefSeq" id="WP_262431964.1">
    <property type="nucleotide sequence ID" value="NZ_JACRTE010000006.1"/>
</dbReference>
<evidence type="ECO:0000313" key="4">
    <source>
        <dbReference type="Proteomes" id="UP000647416"/>
    </source>
</evidence>
<sequence length="77" mass="8947">MKPIYTSEYLQLGLKISYYRKLRGLTQEQLAEKIEKTPVFIGHIEAPNICKAVSLDTLFDIAYVLEVPAYKFLMFDE</sequence>
<keyword evidence="4" id="KW-1185">Reference proteome</keyword>
<name>A0A926FAS3_9FIRM</name>
<dbReference type="InterPro" id="IPR050807">
    <property type="entry name" value="TransReg_Diox_bact_type"/>
</dbReference>
<dbReference type="EMBL" id="JACRTE010000006">
    <property type="protein sequence ID" value="MBC8596496.1"/>
    <property type="molecule type" value="Genomic_DNA"/>
</dbReference>
<dbReference type="Proteomes" id="UP000647416">
    <property type="component" value="Unassembled WGS sequence"/>
</dbReference>
<gene>
    <name evidence="3" type="ORF">H8706_06395</name>
</gene>
<dbReference type="GO" id="GO:0003700">
    <property type="term" value="F:DNA-binding transcription factor activity"/>
    <property type="evidence" value="ECO:0007669"/>
    <property type="project" value="TreeGrafter"/>
</dbReference>
<feature type="domain" description="HTH cro/C1-type" evidence="2">
    <location>
        <begin position="16"/>
        <end position="72"/>
    </location>
</feature>
<dbReference type="CDD" id="cd00093">
    <property type="entry name" value="HTH_XRE"/>
    <property type="match status" value="1"/>
</dbReference>